<dbReference type="GO" id="GO:0048488">
    <property type="term" value="P:synaptic vesicle endocytosis"/>
    <property type="evidence" value="ECO:0007669"/>
    <property type="project" value="TreeGrafter"/>
</dbReference>
<accession>A0A0R3RMN0</accession>
<protein>
    <submittedName>
        <fullName evidence="2">Uncharacterized protein</fullName>
    </submittedName>
</protein>
<evidence type="ECO:0000313" key="2">
    <source>
        <dbReference type="WBParaSite" id="EEL_0000274001-mRNA-1"/>
    </source>
</evidence>
<dbReference type="AlphaFoldDB" id="A0A0R3RMN0"/>
<dbReference type="PANTHER" id="PTHR31640:SF1">
    <property type="entry name" value="BRIDGE-LIKE LIPID TRANSFER PROTEIN FAMILY MEMBER 1"/>
    <property type="match status" value="1"/>
</dbReference>
<reference evidence="2" key="1">
    <citation type="submission" date="2017-02" db="UniProtKB">
        <authorList>
            <consortium name="WormBaseParasite"/>
        </authorList>
    </citation>
    <scope>IDENTIFICATION</scope>
</reference>
<evidence type="ECO:0000313" key="1">
    <source>
        <dbReference type="Proteomes" id="UP000050640"/>
    </source>
</evidence>
<dbReference type="Proteomes" id="UP000050640">
    <property type="component" value="Unplaced"/>
</dbReference>
<dbReference type="WBParaSite" id="EEL_0000274001-mRNA-1">
    <property type="protein sequence ID" value="EEL_0000274001-mRNA-1"/>
    <property type="gene ID" value="EEL_0000274001"/>
</dbReference>
<dbReference type="PANTHER" id="PTHR31640">
    <property type="entry name" value="TRANSMEMBRANE PROTEIN KIAA1109"/>
    <property type="match status" value="1"/>
</dbReference>
<proteinExistence type="predicted"/>
<keyword evidence="1" id="KW-1185">Reference proteome</keyword>
<dbReference type="GO" id="GO:0098793">
    <property type="term" value="C:presynapse"/>
    <property type="evidence" value="ECO:0007669"/>
    <property type="project" value="GOC"/>
</dbReference>
<name>A0A0R3RMN0_9BILA</name>
<sequence>MRIGSFSIKLPSLLIVYERCAANENEIIRMGDKEIVCSSESYASIVITVGSLDQSINTDVLNMLLYSHETALAEVAHVMEIICANSSNKSPFLFQLQMYCENVSPWLKLTLTDTTNTAFRITTEVVNMFFIGRNVRNNDIFERQIQGNISFCLNFKLGQMIQNEAFQEDELRELADLTTNVRCF</sequence>
<organism evidence="1 2">
    <name type="scientific">Elaeophora elaphi</name>
    <dbReference type="NCBI Taxonomy" id="1147741"/>
    <lineage>
        <taxon>Eukaryota</taxon>
        <taxon>Metazoa</taxon>
        <taxon>Ecdysozoa</taxon>
        <taxon>Nematoda</taxon>
        <taxon>Chromadorea</taxon>
        <taxon>Rhabditida</taxon>
        <taxon>Spirurina</taxon>
        <taxon>Spiruromorpha</taxon>
        <taxon>Filarioidea</taxon>
        <taxon>Onchocercidae</taxon>
        <taxon>Elaeophora</taxon>
    </lineage>
</organism>
<dbReference type="InterPro" id="IPR033616">
    <property type="entry name" value="BLTP1"/>
</dbReference>